<feature type="coiled-coil region" evidence="1">
    <location>
        <begin position="321"/>
        <end position="362"/>
    </location>
</feature>
<evidence type="ECO:0000313" key="3">
    <source>
        <dbReference type="EMBL" id="KAK2573743.1"/>
    </source>
</evidence>
<dbReference type="Proteomes" id="UP001249851">
    <property type="component" value="Unassembled WGS sequence"/>
</dbReference>
<reference evidence="3" key="2">
    <citation type="journal article" date="2023" name="Science">
        <title>Genomic signatures of disease resistance in endangered staghorn corals.</title>
        <authorList>
            <person name="Vollmer S.V."/>
            <person name="Selwyn J.D."/>
            <person name="Despard B.A."/>
            <person name="Roesel C.L."/>
        </authorList>
    </citation>
    <scope>NUCLEOTIDE SEQUENCE</scope>
    <source>
        <strain evidence="3">K2</strain>
    </source>
</reference>
<evidence type="ECO:0000313" key="4">
    <source>
        <dbReference type="Proteomes" id="UP001249851"/>
    </source>
</evidence>
<feature type="region of interest" description="Disordered" evidence="2">
    <location>
        <begin position="277"/>
        <end position="299"/>
    </location>
</feature>
<protein>
    <submittedName>
        <fullName evidence="3">Uncharacterized protein</fullName>
    </submittedName>
</protein>
<comment type="caution">
    <text evidence="3">The sequence shown here is derived from an EMBL/GenBank/DDBJ whole genome shotgun (WGS) entry which is preliminary data.</text>
</comment>
<feature type="coiled-coil region" evidence="1">
    <location>
        <begin position="100"/>
        <end position="201"/>
    </location>
</feature>
<reference evidence="3" key="1">
    <citation type="journal article" date="2023" name="G3 (Bethesda)">
        <title>Whole genome assembly and annotation of the endangered Caribbean coral Acropora cervicornis.</title>
        <authorList>
            <person name="Selwyn J.D."/>
            <person name="Vollmer S.V."/>
        </authorList>
    </citation>
    <scope>NUCLEOTIDE SEQUENCE</scope>
    <source>
        <strain evidence="3">K2</strain>
    </source>
</reference>
<accession>A0AAD9R6F3</accession>
<keyword evidence="4" id="KW-1185">Reference proteome</keyword>
<feature type="compositionally biased region" description="Polar residues" evidence="2">
    <location>
        <begin position="277"/>
        <end position="293"/>
    </location>
</feature>
<feature type="compositionally biased region" description="Basic and acidic residues" evidence="2">
    <location>
        <begin position="362"/>
        <end position="379"/>
    </location>
</feature>
<evidence type="ECO:0000256" key="1">
    <source>
        <dbReference type="SAM" id="Coils"/>
    </source>
</evidence>
<dbReference type="EMBL" id="JARQWQ010000002">
    <property type="protein sequence ID" value="KAK2573743.1"/>
    <property type="molecule type" value="Genomic_DNA"/>
</dbReference>
<keyword evidence="1" id="KW-0175">Coiled coil</keyword>
<organism evidence="3 4">
    <name type="scientific">Acropora cervicornis</name>
    <name type="common">Staghorn coral</name>
    <dbReference type="NCBI Taxonomy" id="6130"/>
    <lineage>
        <taxon>Eukaryota</taxon>
        <taxon>Metazoa</taxon>
        <taxon>Cnidaria</taxon>
        <taxon>Anthozoa</taxon>
        <taxon>Hexacorallia</taxon>
        <taxon>Scleractinia</taxon>
        <taxon>Astrocoeniina</taxon>
        <taxon>Acroporidae</taxon>
        <taxon>Acropora</taxon>
    </lineage>
</organism>
<evidence type="ECO:0000256" key="2">
    <source>
        <dbReference type="SAM" id="MobiDB-lite"/>
    </source>
</evidence>
<feature type="region of interest" description="Disordered" evidence="2">
    <location>
        <begin position="362"/>
        <end position="382"/>
    </location>
</feature>
<name>A0AAD9R6F3_ACRCE</name>
<gene>
    <name evidence="3" type="ORF">P5673_001432</name>
</gene>
<dbReference type="AlphaFoldDB" id="A0AAD9R6F3"/>
<sequence length="843" mass="97779">MDPERRALSSRSPATRYEVLLVEDYSKQGLCEEQMATCFHVFDEVIQCVGVYKIVLKMLRDKLYDAVYSNEYTTVPPKKTMSKTSYIQRIPYFVLVNRIFEERDKTADELRANITALENNLNEKGKQLDECNQSNRELKKSLKESSDKIYEMEIELENKSLEQRKLEASVQYEQLIQQATKDRYERRISGLKTELTQAKDRNNFLEKFKEGYDSLEAAFNDSVTIDKNPQKPVVLTRKAQIIQEIASAKLLEEQLLTMQNTVIEEFDSYLEETKATPNSNVDLKSNGSRSNLRVTPDDEYEARVKQEEHLHKIKMRFKKSIDDVKNEFQLIEIQKSSLEDQLAQLEEEANAVEKEAAKKTDRKKSLFHIDREKGNKPAESEDDGEMDFVKIMNSAHHQDPFIPHEKILSKYAAMIYYSCNQGKNYHEFKDARYCPSCGETTLFCPHKVTDHKVLSLPHNCTHVKIVRPTVHIVEEGSHTDPVPKTPESVHPLSVRPSSTLSFEEASILQAQQHLTTSYKFLWDDYYSRTSSSRQIPRLLSEDRVLSIIEQFYSFLIWQDDYAVEDEQIVSVTETMYSFFHERYLVPEVTYLAVYDFIASVVKFAPDNNTIQLFAQSMCGSIDPVVIRYILLINDFIDMIEWVTVKDIRTFAKILYPFMNEEDIEQFSMGYTSFSENKISKDLVSQYFLYIMLKYREPRFQEIEIKLLQQPGRRPGFMTDIEYAEAVDNICPLASERLRRRLFVESAAHMGSTDDSVSVMHLAQITGYLILLQLMPVIKDSVAQKIEAARPVVKGDLKDSPEIINNATETFSYQTTTTARAIAAENAKRSRTRQLQRIEEYQCE</sequence>
<proteinExistence type="predicted"/>